<evidence type="ECO:0000313" key="6">
    <source>
        <dbReference type="EMBL" id="SMF75397.1"/>
    </source>
</evidence>
<dbReference type="STRING" id="560819.SAMN05428998_13413"/>
<dbReference type="InterPro" id="IPR036388">
    <property type="entry name" value="WH-like_DNA-bd_sf"/>
</dbReference>
<dbReference type="PRINTS" id="PR00033">
    <property type="entry name" value="HTHASNC"/>
</dbReference>
<evidence type="ECO:0000256" key="2">
    <source>
        <dbReference type="ARBA" id="ARBA00023125"/>
    </source>
</evidence>
<name>A0A1Y6CU99_9PROT</name>
<dbReference type="InterPro" id="IPR011008">
    <property type="entry name" value="Dimeric_a/b-barrel"/>
</dbReference>
<keyword evidence="3" id="KW-0804">Transcription</keyword>
<dbReference type="SUPFAM" id="SSF46785">
    <property type="entry name" value="Winged helix' DNA-binding domain"/>
    <property type="match status" value="1"/>
</dbReference>
<dbReference type="InterPro" id="IPR019887">
    <property type="entry name" value="Tscrpt_reg_AsnC/Lrp_C"/>
</dbReference>
<sequence length="175" mass="19504">MRRVKLDRIDLKILRDLQAEGRMTNVELAKRAGISAPPCLRRVRALEEAGFIKGYHAELDAESLGFEVQFFALVGLDSQSDAVLTGFEQQMDAWPEVRECHMARGPHDFVLKLVARNTSHENELTQRLTAAPHVSRVLTVQVIRTSKDQSGVPVELASAPLEDHGGEGYEEEEEG</sequence>
<evidence type="ECO:0000313" key="7">
    <source>
        <dbReference type="Proteomes" id="UP000192917"/>
    </source>
</evidence>
<dbReference type="InterPro" id="IPR019888">
    <property type="entry name" value="Tscrpt_reg_AsnC-like"/>
</dbReference>
<keyword evidence="2" id="KW-0238">DNA-binding</keyword>
<evidence type="ECO:0000259" key="5">
    <source>
        <dbReference type="PROSITE" id="PS50956"/>
    </source>
</evidence>
<dbReference type="Pfam" id="PF13412">
    <property type="entry name" value="HTH_24"/>
    <property type="match status" value="1"/>
</dbReference>
<dbReference type="Pfam" id="PF01037">
    <property type="entry name" value="AsnC_trans_reg"/>
    <property type="match status" value="1"/>
</dbReference>
<dbReference type="RefSeq" id="WP_085125859.1">
    <property type="nucleotide sequence ID" value="NZ_FWZX01000034.1"/>
</dbReference>
<keyword evidence="1" id="KW-0805">Transcription regulation</keyword>
<feature type="region of interest" description="Disordered" evidence="4">
    <location>
        <begin position="150"/>
        <end position="175"/>
    </location>
</feature>
<dbReference type="GO" id="GO:0006355">
    <property type="term" value="P:regulation of DNA-templated transcription"/>
    <property type="evidence" value="ECO:0007669"/>
    <property type="project" value="UniProtKB-ARBA"/>
</dbReference>
<dbReference type="CDD" id="cd00090">
    <property type="entry name" value="HTH_ARSR"/>
    <property type="match status" value="1"/>
</dbReference>
<organism evidence="6 7">
    <name type="scientific">Tistlia consotensis USBA 355</name>
    <dbReference type="NCBI Taxonomy" id="560819"/>
    <lineage>
        <taxon>Bacteria</taxon>
        <taxon>Pseudomonadati</taxon>
        <taxon>Pseudomonadota</taxon>
        <taxon>Alphaproteobacteria</taxon>
        <taxon>Rhodospirillales</taxon>
        <taxon>Rhodovibrionaceae</taxon>
        <taxon>Tistlia</taxon>
    </lineage>
</organism>
<dbReference type="GO" id="GO:0043565">
    <property type="term" value="F:sequence-specific DNA binding"/>
    <property type="evidence" value="ECO:0007669"/>
    <property type="project" value="InterPro"/>
</dbReference>
<dbReference type="Proteomes" id="UP000192917">
    <property type="component" value="Unassembled WGS sequence"/>
</dbReference>
<evidence type="ECO:0000256" key="4">
    <source>
        <dbReference type="SAM" id="MobiDB-lite"/>
    </source>
</evidence>
<dbReference type="PANTHER" id="PTHR30154">
    <property type="entry name" value="LEUCINE-RESPONSIVE REGULATORY PROTEIN"/>
    <property type="match status" value="1"/>
</dbReference>
<proteinExistence type="predicted"/>
<reference evidence="6 7" key="1">
    <citation type="submission" date="2017-04" db="EMBL/GenBank/DDBJ databases">
        <authorList>
            <person name="Afonso C.L."/>
            <person name="Miller P.J."/>
            <person name="Scott M.A."/>
            <person name="Spackman E."/>
            <person name="Goraichik I."/>
            <person name="Dimitrov K.M."/>
            <person name="Suarez D.L."/>
            <person name="Swayne D.E."/>
        </authorList>
    </citation>
    <scope>NUCLEOTIDE SEQUENCE [LARGE SCALE GENOMIC DNA]</scope>
    <source>
        <strain evidence="6 7">USBA 355</strain>
    </source>
</reference>
<keyword evidence="7" id="KW-1185">Reference proteome</keyword>
<dbReference type="AlphaFoldDB" id="A0A1Y6CU99"/>
<dbReference type="GO" id="GO:0043200">
    <property type="term" value="P:response to amino acid"/>
    <property type="evidence" value="ECO:0007669"/>
    <property type="project" value="TreeGrafter"/>
</dbReference>
<dbReference type="PANTHER" id="PTHR30154:SF34">
    <property type="entry name" value="TRANSCRIPTIONAL REGULATOR AZLB"/>
    <property type="match status" value="1"/>
</dbReference>
<dbReference type="SMART" id="SM00344">
    <property type="entry name" value="HTH_ASNC"/>
    <property type="match status" value="1"/>
</dbReference>
<dbReference type="Gene3D" id="3.30.70.920">
    <property type="match status" value="1"/>
</dbReference>
<dbReference type="InterPro" id="IPR036390">
    <property type="entry name" value="WH_DNA-bd_sf"/>
</dbReference>
<dbReference type="Gene3D" id="1.10.10.10">
    <property type="entry name" value="Winged helix-like DNA-binding domain superfamily/Winged helix DNA-binding domain"/>
    <property type="match status" value="1"/>
</dbReference>
<dbReference type="InterPro" id="IPR000485">
    <property type="entry name" value="AsnC-type_HTH_dom"/>
</dbReference>
<dbReference type="InterPro" id="IPR011991">
    <property type="entry name" value="ArsR-like_HTH"/>
</dbReference>
<evidence type="ECO:0000256" key="3">
    <source>
        <dbReference type="ARBA" id="ARBA00023163"/>
    </source>
</evidence>
<dbReference type="GO" id="GO:0005829">
    <property type="term" value="C:cytosol"/>
    <property type="evidence" value="ECO:0007669"/>
    <property type="project" value="TreeGrafter"/>
</dbReference>
<dbReference type="EMBL" id="FWZX01000034">
    <property type="protein sequence ID" value="SMF75397.1"/>
    <property type="molecule type" value="Genomic_DNA"/>
</dbReference>
<dbReference type="SUPFAM" id="SSF54909">
    <property type="entry name" value="Dimeric alpha+beta barrel"/>
    <property type="match status" value="1"/>
</dbReference>
<feature type="domain" description="HTH asnC-type" evidence="5">
    <location>
        <begin position="6"/>
        <end position="67"/>
    </location>
</feature>
<evidence type="ECO:0000256" key="1">
    <source>
        <dbReference type="ARBA" id="ARBA00023015"/>
    </source>
</evidence>
<dbReference type="PROSITE" id="PS50956">
    <property type="entry name" value="HTH_ASNC_2"/>
    <property type="match status" value="1"/>
</dbReference>
<gene>
    <name evidence="6" type="ORF">SAMN05428998_13413</name>
</gene>
<accession>A0A1Y6CU99</accession>
<protein>
    <submittedName>
        <fullName evidence="6">Transcriptional regulator, AsnC family</fullName>
    </submittedName>
</protein>